<gene>
    <name evidence="1" type="ORF">CFC21_023296</name>
</gene>
<sequence>NKWHRHSTEQMSTRMRVYVSNMAGFVPRAGVHQCNGAEAVQISYIYCYKFE</sequence>
<proteinExistence type="predicted"/>
<feature type="non-terminal residue" evidence="1">
    <location>
        <position position="1"/>
    </location>
</feature>
<reference evidence="1" key="1">
    <citation type="journal article" date="2017" name="Gigascience">
        <title>The first near-complete assembly of the hexaploid bread wheat genome, Triticum aestivum.</title>
        <authorList>
            <person name="Zimin A.V."/>
            <person name="Puiu D."/>
            <person name="Hall R."/>
            <person name="Kingan S."/>
            <person name="Clavijo B.J."/>
            <person name="Salzberg S.L."/>
        </authorList>
    </citation>
    <scope>NUCLEOTIDE SEQUENCE</scope>
    <source>
        <tissue evidence="1">Leaf</tissue>
    </source>
</reference>
<reference evidence="1" key="2">
    <citation type="submission" date="2020-03" db="EMBL/GenBank/DDBJ databases">
        <title>The second near-complete assembly of the hexaploid bread wheat (Triticum aestivum) genome.</title>
        <authorList>
            <person name="Zimin A.V."/>
            <person name="Puiu D."/>
            <person name="Shumante A."/>
            <person name="Alonge M."/>
            <person name="Salzberg S.L."/>
        </authorList>
    </citation>
    <scope>NUCLEOTIDE SEQUENCE</scope>
    <source>
        <tissue evidence="1">Leaf</tissue>
    </source>
</reference>
<organism evidence="1">
    <name type="scientific">Triticum aestivum</name>
    <name type="common">Wheat</name>
    <dbReference type="NCBI Taxonomy" id="4565"/>
    <lineage>
        <taxon>Eukaryota</taxon>
        <taxon>Viridiplantae</taxon>
        <taxon>Streptophyta</taxon>
        <taxon>Embryophyta</taxon>
        <taxon>Tracheophyta</taxon>
        <taxon>Spermatophyta</taxon>
        <taxon>Magnoliopsida</taxon>
        <taxon>Liliopsida</taxon>
        <taxon>Poales</taxon>
        <taxon>Poaceae</taxon>
        <taxon>BOP clade</taxon>
        <taxon>Pooideae</taxon>
        <taxon>Triticodae</taxon>
        <taxon>Triticeae</taxon>
        <taxon>Triticinae</taxon>
        <taxon>Triticum</taxon>
    </lineage>
</organism>
<name>A0A9R1EE07_WHEAT</name>
<comment type="caution">
    <text evidence="1">The sequence shown here is derived from an EMBL/GenBank/DDBJ whole genome shotgun (WGS) entry which is preliminary data.</text>
</comment>
<evidence type="ECO:0000313" key="1">
    <source>
        <dbReference type="EMBL" id="KAF7008563.1"/>
    </source>
</evidence>
<accession>A0A9R1EE07</accession>
<dbReference type="EMBL" id="CM022215">
    <property type="protein sequence ID" value="KAF7008563.1"/>
    <property type="molecule type" value="Genomic_DNA"/>
</dbReference>
<dbReference type="Proteomes" id="UP000815260">
    <property type="component" value="Chromosome 2B"/>
</dbReference>
<protein>
    <submittedName>
        <fullName evidence="1">Uncharacterized protein</fullName>
    </submittedName>
</protein>
<dbReference type="AlphaFoldDB" id="A0A9R1EE07"/>